<dbReference type="InterPro" id="IPR036390">
    <property type="entry name" value="WH_DNA-bd_sf"/>
</dbReference>
<dbReference type="Proteomes" id="UP001595621">
    <property type="component" value="Unassembled WGS sequence"/>
</dbReference>
<dbReference type="PROSITE" id="PS50931">
    <property type="entry name" value="HTH_LYSR"/>
    <property type="match status" value="1"/>
</dbReference>
<dbReference type="PANTHER" id="PTHR30537:SF32">
    <property type="entry name" value="HTH-TYPE TRANSCRIPTIONAL REGULATOR DSDC"/>
    <property type="match status" value="1"/>
</dbReference>
<dbReference type="Pfam" id="PF00126">
    <property type="entry name" value="HTH_1"/>
    <property type="match status" value="1"/>
</dbReference>
<accession>A0ABV7GB10</accession>
<evidence type="ECO:0000313" key="7">
    <source>
        <dbReference type="Proteomes" id="UP001595621"/>
    </source>
</evidence>
<dbReference type="InterPro" id="IPR005119">
    <property type="entry name" value="LysR_subst-bd"/>
</dbReference>
<evidence type="ECO:0000259" key="5">
    <source>
        <dbReference type="PROSITE" id="PS50931"/>
    </source>
</evidence>
<evidence type="ECO:0000313" key="6">
    <source>
        <dbReference type="EMBL" id="MFC3137200.1"/>
    </source>
</evidence>
<dbReference type="EMBL" id="JBHRTD010000006">
    <property type="protein sequence ID" value="MFC3137200.1"/>
    <property type="molecule type" value="Genomic_DNA"/>
</dbReference>
<keyword evidence="3" id="KW-0238">DNA-binding</keyword>
<dbReference type="PRINTS" id="PR00039">
    <property type="entry name" value="HTHLYSR"/>
</dbReference>
<dbReference type="InterPro" id="IPR058163">
    <property type="entry name" value="LysR-type_TF_proteobact-type"/>
</dbReference>
<reference evidence="7" key="1">
    <citation type="journal article" date="2019" name="Int. J. Syst. Evol. Microbiol.">
        <title>The Global Catalogue of Microorganisms (GCM) 10K type strain sequencing project: providing services to taxonomists for standard genome sequencing and annotation.</title>
        <authorList>
            <consortium name="The Broad Institute Genomics Platform"/>
            <consortium name="The Broad Institute Genome Sequencing Center for Infectious Disease"/>
            <person name="Wu L."/>
            <person name="Ma J."/>
        </authorList>
    </citation>
    <scope>NUCLEOTIDE SEQUENCE [LARGE SCALE GENOMIC DNA]</scope>
    <source>
        <strain evidence="7">KCTC 52277</strain>
    </source>
</reference>
<dbReference type="Pfam" id="PF03466">
    <property type="entry name" value="LysR_substrate"/>
    <property type="match status" value="1"/>
</dbReference>
<proteinExistence type="inferred from homology"/>
<dbReference type="Gene3D" id="1.10.10.10">
    <property type="entry name" value="Winged helix-like DNA-binding domain superfamily/Winged helix DNA-binding domain"/>
    <property type="match status" value="1"/>
</dbReference>
<comment type="caution">
    <text evidence="6">The sequence shown here is derived from an EMBL/GenBank/DDBJ whole genome shotgun (WGS) entry which is preliminary data.</text>
</comment>
<feature type="domain" description="HTH lysR-type" evidence="5">
    <location>
        <begin position="1"/>
        <end position="52"/>
    </location>
</feature>
<keyword evidence="2" id="KW-0805">Transcription regulation</keyword>
<dbReference type="InterPro" id="IPR000847">
    <property type="entry name" value="LysR_HTH_N"/>
</dbReference>
<keyword evidence="7" id="KW-1185">Reference proteome</keyword>
<comment type="similarity">
    <text evidence="1">Belongs to the LysR transcriptional regulatory family.</text>
</comment>
<evidence type="ECO:0000256" key="2">
    <source>
        <dbReference type="ARBA" id="ARBA00023015"/>
    </source>
</evidence>
<evidence type="ECO:0000256" key="3">
    <source>
        <dbReference type="ARBA" id="ARBA00023125"/>
    </source>
</evidence>
<evidence type="ECO:0000256" key="4">
    <source>
        <dbReference type="ARBA" id="ARBA00023163"/>
    </source>
</evidence>
<name>A0ABV7GB10_9GAMM</name>
<keyword evidence="4" id="KW-0804">Transcription</keyword>
<evidence type="ECO:0000256" key="1">
    <source>
        <dbReference type="ARBA" id="ARBA00009437"/>
    </source>
</evidence>
<sequence>MAFKAVAERQSFTLASRDLHLTQPAVSQQIAKLEALLKTKLFFRNPRKVELTEDGQRLYRKIELPFNALLNIVDDFHEHSAGYILNIESEPVFSRIVITKQLPHYLKNHQHVRVRQVLTTHHLDFLPETELAIKWGQGHWPGFDAKFLYGLYYVPVCSPKYREETGLDDPEDLTRATFIHERDNSDWQYWLKHYPVIGLDSHGGHVAGESDVVTAMAMEGLGVALCGYELVKEHLDNGTLVMPFPELKVLHHKAYYILTRQEQPMSREALDFIRSLDEVILQMHSELILER</sequence>
<dbReference type="Gene3D" id="3.40.190.10">
    <property type="entry name" value="Periplasmic binding protein-like II"/>
    <property type="match status" value="2"/>
</dbReference>
<dbReference type="PANTHER" id="PTHR30537">
    <property type="entry name" value="HTH-TYPE TRANSCRIPTIONAL REGULATOR"/>
    <property type="match status" value="1"/>
</dbReference>
<dbReference type="RefSeq" id="WP_248935477.1">
    <property type="nucleotide sequence ID" value="NZ_JAKILF010000002.1"/>
</dbReference>
<protein>
    <submittedName>
        <fullName evidence="6">LysR family transcriptional regulator</fullName>
    </submittedName>
</protein>
<organism evidence="6 7">
    <name type="scientific">Shewanella submarina</name>
    <dbReference type="NCBI Taxonomy" id="2016376"/>
    <lineage>
        <taxon>Bacteria</taxon>
        <taxon>Pseudomonadati</taxon>
        <taxon>Pseudomonadota</taxon>
        <taxon>Gammaproteobacteria</taxon>
        <taxon>Alteromonadales</taxon>
        <taxon>Shewanellaceae</taxon>
        <taxon>Shewanella</taxon>
    </lineage>
</organism>
<dbReference type="SUPFAM" id="SSF46785">
    <property type="entry name" value="Winged helix' DNA-binding domain"/>
    <property type="match status" value="1"/>
</dbReference>
<dbReference type="SUPFAM" id="SSF53850">
    <property type="entry name" value="Periplasmic binding protein-like II"/>
    <property type="match status" value="1"/>
</dbReference>
<dbReference type="InterPro" id="IPR036388">
    <property type="entry name" value="WH-like_DNA-bd_sf"/>
</dbReference>
<gene>
    <name evidence="6" type="ORF">ACFOE0_03255</name>
</gene>